<reference evidence="4 5" key="1">
    <citation type="journal article" date="2020" name="IScience">
        <title>Genome Sequencing of the Endangered Kingdonia uniflora (Circaeasteraceae, Ranunculales) Reveals Potential Mechanisms of Evolutionary Specialization.</title>
        <authorList>
            <person name="Sun Y."/>
            <person name="Deng T."/>
            <person name="Zhang A."/>
            <person name="Moore M.J."/>
            <person name="Landis J.B."/>
            <person name="Lin N."/>
            <person name="Zhang H."/>
            <person name="Zhang X."/>
            <person name="Huang J."/>
            <person name="Zhang X."/>
            <person name="Sun H."/>
            <person name="Wang H."/>
        </authorList>
    </citation>
    <scope>NUCLEOTIDE SEQUENCE [LARGE SCALE GENOMIC DNA]</scope>
    <source>
        <strain evidence="4">TB1705</strain>
        <tissue evidence="4">Leaf</tissue>
    </source>
</reference>
<feature type="transmembrane region" description="Helical" evidence="3">
    <location>
        <begin position="609"/>
        <end position="629"/>
    </location>
</feature>
<organism evidence="4 5">
    <name type="scientific">Kingdonia uniflora</name>
    <dbReference type="NCBI Taxonomy" id="39325"/>
    <lineage>
        <taxon>Eukaryota</taxon>
        <taxon>Viridiplantae</taxon>
        <taxon>Streptophyta</taxon>
        <taxon>Embryophyta</taxon>
        <taxon>Tracheophyta</taxon>
        <taxon>Spermatophyta</taxon>
        <taxon>Magnoliopsida</taxon>
        <taxon>Ranunculales</taxon>
        <taxon>Circaeasteraceae</taxon>
        <taxon>Kingdonia</taxon>
    </lineage>
</organism>
<dbReference type="Proteomes" id="UP000541444">
    <property type="component" value="Unassembled WGS sequence"/>
</dbReference>
<keyword evidence="1" id="KW-0175">Coiled coil</keyword>
<sequence>MPVLRSPVVEEISQHDALMYIVTHIRASLSSSVVEEMEKEEEEVKEGFVLVARKGCFGLPTACSLCLPVYLYLRFANVDFDLRFNLVHPDSAERNMPSSSLLQGERQGDNTSRSSSSSSSSSGSGSSSSGDKALYDMVSPFLDIMYHGEVKVLPWGCWKWHCDETRGQHDYGKILRLHLSEKVGLDPKILVKVVSQGAISVPMFSLKGPSMVQSKYPTAFPLKLQSKYPTAFPLKHQQKDLKQPMAFLLSVVAETGLVSLPSLLTAVLLQVNTRLSSEQGSYVLPSNFEEAVTGVLKVLNNPALLDITLLQGMLVSQVLESRIEKMRSTYTLGVRAMKELNDTLQKKSSSNLEQIKSTFCAQTMAVENFLSTAVSEYEVIIRDIKNSLDEQKQLVTLSAQQQEEGLQRSLVSAQVISEATTDFFNDLCHHSSIFLTTIEQKYTESSLKLSAFEKIFQEQSTREEKLALEKIAAILRTLTSNKTYTVSKAMRNMDTENTEVKKMLEQEMVNIQNISVDARKEWKGYIEKVESQFVADTFSAADTKAAIESNLQEWDKCSGNQVAFENFVSVSSSTDAEFNSRTCDLLTTVNGFWKIMLLLWWSLYHLNTLPLFQLMYLLMCFGVTWIPVYF</sequence>
<dbReference type="InterPro" id="IPR008927">
    <property type="entry name" value="6-PGluconate_DH-like_C_sf"/>
</dbReference>
<proteinExistence type="predicted"/>
<dbReference type="InterPro" id="IPR013328">
    <property type="entry name" value="6PGD_dom2"/>
</dbReference>
<comment type="caution">
    <text evidence="4">The sequence shown here is derived from an EMBL/GenBank/DDBJ whole genome shotgun (WGS) entry which is preliminary data.</text>
</comment>
<evidence type="ECO:0000313" key="4">
    <source>
        <dbReference type="EMBL" id="KAF6134244.1"/>
    </source>
</evidence>
<evidence type="ECO:0000256" key="3">
    <source>
        <dbReference type="SAM" id="Phobius"/>
    </source>
</evidence>
<feature type="region of interest" description="Disordered" evidence="2">
    <location>
        <begin position="92"/>
        <end position="130"/>
    </location>
</feature>
<accession>A0A7J7KVA6</accession>
<dbReference type="Gene3D" id="1.10.1040.10">
    <property type="entry name" value="N-(1-d-carboxylethyl)-l-norvaline Dehydrogenase, domain 2"/>
    <property type="match status" value="1"/>
</dbReference>
<keyword evidence="5" id="KW-1185">Reference proteome</keyword>
<evidence type="ECO:0000256" key="2">
    <source>
        <dbReference type="SAM" id="MobiDB-lite"/>
    </source>
</evidence>
<dbReference type="EMBL" id="JACGCM010002885">
    <property type="protein sequence ID" value="KAF6134244.1"/>
    <property type="molecule type" value="Genomic_DNA"/>
</dbReference>
<gene>
    <name evidence="4" type="ORF">GIB67_010043</name>
</gene>
<dbReference type="PANTHER" id="PTHR31434:SF2">
    <property type="entry name" value="S PHASE CYCLIN A-ASSOCIATED PROTEIN IN THE ENDOPLASMIC RETICULUM"/>
    <property type="match status" value="1"/>
</dbReference>
<feature type="compositionally biased region" description="Low complexity" evidence="2">
    <location>
        <begin position="114"/>
        <end position="130"/>
    </location>
</feature>
<keyword evidence="3" id="KW-1133">Transmembrane helix</keyword>
<evidence type="ECO:0000256" key="1">
    <source>
        <dbReference type="SAM" id="Coils"/>
    </source>
</evidence>
<keyword evidence="3" id="KW-0472">Membrane</keyword>
<dbReference type="SUPFAM" id="SSF48179">
    <property type="entry name" value="6-phosphogluconate dehydrogenase C-terminal domain-like"/>
    <property type="match status" value="1"/>
</dbReference>
<evidence type="ECO:0000313" key="5">
    <source>
        <dbReference type="Proteomes" id="UP000541444"/>
    </source>
</evidence>
<feature type="coiled-coil region" evidence="1">
    <location>
        <begin position="486"/>
        <end position="521"/>
    </location>
</feature>
<name>A0A7J7KVA6_9MAGN</name>
<dbReference type="OrthoDB" id="3176171at2759"/>
<keyword evidence="3" id="KW-0812">Transmembrane</keyword>
<protein>
    <submittedName>
        <fullName evidence="4">Uncharacterized protein</fullName>
    </submittedName>
</protein>
<dbReference type="PANTHER" id="PTHR31434">
    <property type="entry name" value="S PHASE CYCLIN A-ASSOCIATED PROTEIN IN THE ENDOPLASMIC RETICULUM"/>
    <property type="match status" value="1"/>
</dbReference>
<dbReference type="AlphaFoldDB" id="A0A7J7KVA6"/>